<organism evidence="1 2">
    <name type="scientific">Lysinibacillus capsici</name>
    <dbReference type="NCBI Taxonomy" id="2115968"/>
    <lineage>
        <taxon>Bacteria</taxon>
        <taxon>Bacillati</taxon>
        <taxon>Bacillota</taxon>
        <taxon>Bacilli</taxon>
        <taxon>Bacillales</taxon>
        <taxon>Bacillaceae</taxon>
        <taxon>Lysinibacillus</taxon>
    </lineage>
</organism>
<gene>
    <name evidence="1" type="ORF">NCTC7582_05115</name>
</gene>
<accession>A0A2X1A6F2</accession>
<evidence type="ECO:0000313" key="2">
    <source>
        <dbReference type="Proteomes" id="UP000251431"/>
    </source>
</evidence>
<proteinExistence type="predicted"/>
<dbReference type="RefSeq" id="WP_112118832.1">
    <property type="nucleotide sequence ID" value="NZ_UAQE01000006.1"/>
</dbReference>
<dbReference type="Proteomes" id="UP000251431">
    <property type="component" value="Unassembled WGS sequence"/>
</dbReference>
<dbReference type="AlphaFoldDB" id="A0A2X1A6F2"/>
<protein>
    <submittedName>
        <fullName evidence="1">Uncharacterized protein</fullName>
    </submittedName>
</protein>
<evidence type="ECO:0000313" key="1">
    <source>
        <dbReference type="EMBL" id="SPU40573.1"/>
    </source>
</evidence>
<reference evidence="1 2" key="1">
    <citation type="submission" date="2018-06" db="EMBL/GenBank/DDBJ databases">
        <authorList>
            <consortium name="Pathogen Informatics"/>
            <person name="Doyle S."/>
        </authorList>
    </citation>
    <scope>NUCLEOTIDE SEQUENCE [LARGE SCALE GENOMIC DNA]</scope>
    <source>
        <strain evidence="1 2">NCTC7582</strain>
    </source>
</reference>
<dbReference type="EMBL" id="UAQE01000006">
    <property type="protein sequence ID" value="SPU40573.1"/>
    <property type="molecule type" value="Genomic_DNA"/>
</dbReference>
<name>A0A2X1A6F2_9BACI</name>
<sequence>MEQIAFKFHSDEIEISYIHGAMYAYAPGIPFDAVDIELGDKILKPGEFIHKMGEKARTSFEMEQGYYLRYVGKSADYILFSVNDLISDYYYAFGYVNKNTLVITGRGKGKDVRLNTLEVFTDFRQLK</sequence>